<comment type="subcellular location">
    <subcellularLocation>
        <location evidence="1">Membrane</location>
    </subcellularLocation>
</comment>
<keyword evidence="7" id="KW-0732">Signal</keyword>
<accession>A0A7R9GGF1</accession>
<dbReference type="InterPro" id="IPR050549">
    <property type="entry name" value="MFS_Trehalose_Transporter"/>
</dbReference>
<keyword evidence="3 6" id="KW-1133">Transmembrane helix</keyword>
<feature type="signal peptide" evidence="7">
    <location>
        <begin position="1"/>
        <end position="25"/>
    </location>
</feature>
<evidence type="ECO:0000256" key="6">
    <source>
        <dbReference type="SAM" id="Phobius"/>
    </source>
</evidence>
<evidence type="ECO:0000256" key="5">
    <source>
        <dbReference type="SAM" id="MobiDB-lite"/>
    </source>
</evidence>
<dbReference type="GO" id="GO:0022857">
    <property type="term" value="F:transmembrane transporter activity"/>
    <property type="evidence" value="ECO:0007669"/>
    <property type="project" value="InterPro"/>
</dbReference>
<reference evidence="8" key="1">
    <citation type="submission" date="2020-11" db="EMBL/GenBank/DDBJ databases">
        <authorList>
            <person name="Tran Van P."/>
        </authorList>
    </citation>
    <scope>NUCLEOTIDE SEQUENCE</scope>
</reference>
<dbReference type="Proteomes" id="UP000678499">
    <property type="component" value="Unassembled WGS sequence"/>
</dbReference>
<dbReference type="Pfam" id="PF00083">
    <property type="entry name" value="Sugar_tr"/>
    <property type="match status" value="1"/>
</dbReference>
<keyword evidence="4 6" id="KW-0472">Membrane</keyword>
<sequence length="430" mass="47180">MSGRCRTCAAKLLVLVGHASSGALSGERLCLQGGAIFLRGGGRGRGGGGGRSGSFWGAIWPRTGRDRRNDFSRNPDQSEREGDSSSPISTVSPPPEERFHDVDIKYLSKPKVWPQSKNEFEPRIHHGNCRQDQQGLGDFHIFLGHKRRDTVDSARKSLTWYRGHLFNVDQELTEIKSYLSVDKTTFSWKSLTKRKLHLCIHRYFVPIVTVILLYSSKAWSGFPINIGYAVDIFERAHLTGPISPGLANVIAQVVDLLAQTLSTFVVGIVTRNTQMYIGAGIMALNHALFGVYLTAIGHDGAGLDTSPVLRNLSRWWPILALSIYFACNCLSTANLLHLISGEILPQKVANFGVAAGFVAQTLNVIIVTAGYLAYTNLVGLSGVYYTFAATAAALALFSFFNVEHTGGKSLLELETGHEQRETERKPISKT</sequence>
<protein>
    <submittedName>
        <fullName evidence="8">Uncharacterized protein</fullName>
    </submittedName>
</protein>
<feature type="transmembrane region" description="Helical" evidence="6">
    <location>
        <begin position="249"/>
        <end position="269"/>
    </location>
</feature>
<keyword evidence="2 6" id="KW-0812">Transmembrane</keyword>
<evidence type="ECO:0000256" key="1">
    <source>
        <dbReference type="ARBA" id="ARBA00004370"/>
    </source>
</evidence>
<keyword evidence="9" id="KW-1185">Reference proteome</keyword>
<dbReference type="EMBL" id="CAJPEX010001766">
    <property type="protein sequence ID" value="CAG0919886.1"/>
    <property type="molecule type" value="Genomic_DNA"/>
</dbReference>
<evidence type="ECO:0000313" key="8">
    <source>
        <dbReference type="EMBL" id="CAD7279734.1"/>
    </source>
</evidence>
<feature type="region of interest" description="Disordered" evidence="5">
    <location>
        <begin position="41"/>
        <end position="97"/>
    </location>
</feature>
<dbReference type="InterPro" id="IPR005828">
    <property type="entry name" value="MFS_sugar_transport-like"/>
</dbReference>
<organism evidence="8">
    <name type="scientific">Notodromas monacha</name>
    <dbReference type="NCBI Taxonomy" id="399045"/>
    <lineage>
        <taxon>Eukaryota</taxon>
        <taxon>Metazoa</taxon>
        <taxon>Ecdysozoa</taxon>
        <taxon>Arthropoda</taxon>
        <taxon>Crustacea</taxon>
        <taxon>Oligostraca</taxon>
        <taxon>Ostracoda</taxon>
        <taxon>Podocopa</taxon>
        <taxon>Podocopida</taxon>
        <taxon>Cypridocopina</taxon>
        <taxon>Cypridoidea</taxon>
        <taxon>Cyprididae</taxon>
        <taxon>Notodromas</taxon>
    </lineage>
</organism>
<evidence type="ECO:0000256" key="3">
    <source>
        <dbReference type="ARBA" id="ARBA00022989"/>
    </source>
</evidence>
<dbReference type="GO" id="GO:0016020">
    <property type="term" value="C:membrane"/>
    <property type="evidence" value="ECO:0007669"/>
    <property type="project" value="UniProtKB-SubCell"/>
</dbReference>
<evidence type="ECO:0000256" key="7">
    <source>
        <dbReference type="SAM" id="SignalP"/>
    </source>
</evidence>
<proteinExistence type="predicted"/>
<dbReference type="PANTHER" id="PTHR48021">
    <property type="match status" value="1"/>
</dbReference>
<feature type="chain" id="PRO_5036403300" evidence="7">
    <location>
        <begin position="26"/>
        <end position="430"/>
    </location>
</feature>
<dbReference type="SUPFAM" id="SSF103473">
    <property type="entry name" value="MFS general substrate transporter"/>
    <property type="match status" value="1"/>
</dbReference>
<feature type="transmembrane region" description="Helical" evidence="6">
    <location>
        <begin position="348"/>
        <end position="371"/>
    </location>
</feature>
<feature type="compositionally biased region" description="Basic and acidic residues" evidence="5">
    <location>
        <begin position="63"/>
        <end position="83"/>
    </location>
</feature>
<dbReference type="InterPro" id="IPR036259">
    <property type="entry name" value="MFS_trans_sf"/>
</dbReference>
<dbReference type="AlphaFoldDB" id="A0A7R9GGF1"/>
<dbReference type="PANTHER" id="PTHR48021:SF1">
    <property type="entry name" value="GH07001P-RELATED"/>
    <property type="match status" value="1"/>
</dbReference>
<feature type="transmembrane region" description="Helical" evidence="6">
    <location>
        <begin position="276"/>
        <end position="295"/>
    </location>
</feature>
<dbReference type="OrthoDB" id="6346465at2759"/>
<gene>
    <name evidence="8" type="ORF">NMOB1V02_LOCUS7402</name>
</gene>
<evidence type="ECO:0000313" key="9">
    <source>
        <dbReference type="Proteomes" id="UP000678499"/>
    </source>
</evidence>
<evidence type="ECO:0000256" key="4">
    <source>
        <dbReference type="ARBA" id="ARBA00023136"/>
    </source>
</evidence>
<name>A0A7R9GGF1_9CRUS</name>
<dbReference type="EMBL" id="OA883803">
    <property type="protein sequence ID" value="CAD7279734.1"/>
    <property type="molecule type" value="Genomic_DNA"/>
</dbReference>
<feature type="transmembrane region" description="Helical" evidence="6">
    <location>
        <begin position="383"/>
        <end position="402"/>
    </location>
</feature>
<evidence type="ECO:0000256" key="2">
    <source>
        <dbReference type="ARBA" id="ARBA00022692"/>
    </source>
</evidence>
<feature type="compositionally biased region" description="Gly residues" evidence="5">
    <location>
        <begin position="41"/>
        <end position="52"/>
    </location>
</feature>
<dbReference type="Gene3D" id="1.20.1250.20">
    <property type="entry name" value="MFS general substrate transporter like domains"/>
    <property type="match status" value="1"/>
</dbReference>
<feature type="transmembrane region" description="Helical" evidence="6">
    <location>
        <begin position="315"/>
        <end position="336"/>
    </location>
</feature>